<accession>A0A918IFX1</accession>
<reference evidence="3" key="2">
    <citation type="submission" date="2020-09" db="EMBL/GenBank/DDBJ databases">
        <authorList>
            <person name="Sun Q."/>
            <person name="Ohkuma M."/>
        </authorList>
    </citation>
    <scope>NUCLEOTIDE SEQUENCE</scope>
    <source>
        <strain evidence="3">JCM 4369</strain>
    </source>
</reference>
<evidence type="ECO:0008006" key="5">
    <source>
        <dbReference type="Google" id="ProtNLM"/>
    </source>
</evidence>
<dbReference type="Proteomes" id="UP000618795">
    <property type="component" value="Unassembled WGS sequence"/>
</dbReference>
<gene>
    <name evidence="3" type="ORF">GCM10010260_54200</name>
</gene>
<feature type="transmembrane region" description="Helical" evidence="2">
    <location>
        <begin position="117"/>
        <end position="135"/>
    </location>
</feature>
<evidence type="ECO:0000256" key="1">
    <source>
        <dbReference type="SAM" id="MobiDB-lite"/>
    </source>
</evidence>
<keyword evidence="2" id="KW-1133">Transmembrane helix</keyword>
<reference evidence="3" key="1">
    <citation type="journal article" date="2014" name="Int. J. Syst. Evol. Microbiol.">
        <title>Complete genome sequence of Corynebacterium casei LMG S-19264T (=DSM 44701T), isolated from a smear-ripened cheese.</title>
        <authorList>
            <consortium name="US DOE Joint Genome Institute (JGI-PGF)"/>
            <person name="Walter F."/>
            <person name="Albersmeier A."/>
            <person name="Kalinowski J."/>
            <person name="Ruckert C."/>
        </authorList>
    </citation>
    <scope>NUCLEOTIDE SEQUENCE</scope>
    <source>
        <strain evidence="3">JCM 4369</strain>
    </source>
</reference>
<feature type="region of interest" description="Disordered" evidence="1">
    <location>
        <begin position="1"/>
        <end position="27"/>
    </location>
</feature>
<dbReference type="EMBL" id="BMTD01000013">
    <property type="protein sequence ID" value="GGV09133.1"/>
    <property type="molecule type" value="Genomic_DNA"/>
</dbReference>
<evidence type="ECO:0000256" key="2">
    <source>
        <dbReference type="SAM" id="Phobius"/>
    </source>
</evidence>
<evidence type="ECO:0000313" key="3">
    <source>
        <dbReference type="EMBL" id="GGV09133.1"/>
    </source>
</evidence>
<feature type="transmembrane region" description="Helical" evidence="2">
    <location>
        <begin position="86"/>
        <end position="105"/>
    </location>
</feature>
<sequence>MTSPSPDPTTPADGDGNADVRTPTAGAWELPSAADVEKYEAMLGGGAAERALSLVEKRFALEAEDQYQRRLDAEHRRRLDMINVRFRIAGVVVGASGIAGCLWIAKDFVDRGATTQAAGLLGGMAAALSAIFLGTRSRTPR</sequence>
<keyword evidence="2" id="KW-0812">Transmembrane</keyword>
<name>A0A918IFX1_9ACTN</name>
<keyword evidence="2" id="KW-0472">Membrane</keyword>
<comment type="caution">
    <text evidence="3">The sequence shown here is derived from an EMBL/GenBank/DDBJ whole genome shotgun (WGS) entry which is preliminary data.</text>
</comment>
<evidence type="ECO:0000313" key="4">
    <source>
        <dbReference type="Proteomes" id="UP000618795"/>
    </source>
</evidence>
<dbReference type="AlphaFoldDB" id="A0A918IFX1"/>
<keyword evidence="4" id="KW-1185">Reference proteome</keyword>
<protein>
    <recommendedName>
        <fullName evidence="5">DUF2335 domain-containing protein</fullName>
    </recommendedName>
</protein>
<organism evidence="3 4">
    <name type="scientific">Streptomyces filipinensis</name>
    <dbReference type="NCBI Taxonomy" id="66887"/>
    <lineage>
        <taxon>Bacteria</taxon>
        <taxon>Bacillati</taxon>
        <taxon>Actinomycetota</taxon>
        <taxon>Actinomycetes</taxon>
        <taxon>Kitasatosporales</taxon>
        <taxon>Streptomycetaceae</taxon>
        <taxon>Streptomyces</taxon>
    </lineage>
</organism>
<proteinExistence type="predicted"/>